<organism evidence="1 2">
    <name type="scientific">Denitratisoma oestradiolicum</name>
    <dbReference type="NCBI Taxonomy" id="311182"/>
    <lineage>
        <taxon>Bacteria</taxon>
        <taxon>Pseudomonadati</taxon>
        <taxon>Pseudomonadota</taxon>
        <taxon>Betaproteobacteria</taxon>
        <taxon>Nitrosomonadales</taxon>
        <taxon>Sterolibacteriaceae</taxon>
        <taxon>Denitratisoma</taxon>
    </lineage>
</organism>
<dbReference type="InterPro" id="IPR011008">
    <property type="entry name" value="Dimeric_a/b-barrel"/>
</dbReference>
<dbReference type="AlphaFoldDB" id="A0A6S6XUF6"/>
<dbReference type="Gene3D" id="3.30.70.100">
    <property type="match status" value="1"/>
</dbReference>
<sequence length="202" mass="23255">MNPLPTPAHKPASEQFLLRPERDKEQVLFVVRHRVKMEAREAYERWLKRIMQVAAPFPGHLGVQIVRPPAGRHEYVIAVRFESQADAARWHHSDEREGLITQLGDLLESHEEIDIVSGLEFWFTPPSGIIPPRWKQLLATTAVIWPLTILVPALLHPLLDRIPATLPGWLSQGLNILTVVALATYLIMPRWTRLLAKWLYRK</sequence>
<reference evidence="1 2" key="1">
    <citation type="submission" date="2020-03" db="EMBL/GenBank/DDBJ databases">
        <authorList>
            <consortium name="Genoscope - CEA"/>
            <person name="William W."/>
        </authorList>
    </citation>
    <scope>NUCLEOTIDE SEQUENCE [LARGE SCALE GENOMIC DNA]</scope>
    <source>
        <strain evidence="2">DSM 16959</strain>
    </source>
</reference>
<accession>A0A6S6XUF6</accession>
<dbReference type="GO" id="GO:0004497">
    <property type="term" value="F:monooxygenase activity"/>
    <property type="evidence" value="ECO:0007669"/>
    <property type="project" value="UniProtKB-KW"/>
</dbReference>
<protein>
    <submittedName>
        <fullName evidence="1">Antibiotic biosynthesis monooxygenase</fullName>
    </submittedName>
</protein>
<dbReference type="EMBL" id="LR778301">
    <property type="protein sequence ID" value="CAB1368425.1"/>
    <property type="molecule type" value="Genomic_DNA"/>
</dbReference>
<dbReference type="OrthoDB" id="1494254at2"/>
<dbReference type="InterPro" id="IPR007138">
    <property type="entry name" value="ABM_dom"/>
</dbReference>
<gene>
    <name evidence="1" type="ORF">DENOEST_1260</name>
</gene>
<proteinExistence type="predicted"/>
<name>A0A6S6XUF6_9PROT</name>
<dbReference type="InterPro" id="IPR038762">
    <property type="entry name" value="ABM_predict"/>
</dbReference>
<dbReference type="PANTHER" id="PTHR40057:SF1">
    <property type="entry name" value="SLR1162 PROTEIN"/>
    <property type="match status" value="1"/>
</dbReference>
<dbReference type="PANTHER" id="PTHR40057">
    <property type="entry name" value="SLR1162 PROTEIN"/>
    <property type="match status" value="1"/>
</dbReference>
<evidence type="ECO:0000313" key="1">
    <source>
        <dbReference type="EMBL" id="CAB1368425.1"/>
    </source>
</evidence>
<evidence type="ECO:0000313" key="2">
    <source>
        <dbReference type="Proteomes" id="UP000515733"/>
    </source>
</evidence>
<dbReference type="RefSeq" id="WP_145771654.1">
    <property type="nucleotide sequence ID" value="NZ_LR778301.1"/>
</dbReference>
<dbReference type="Pfam" id="PF03992">
    <property type="entry name" value="ABM"/>
    <property type="match status" value="1"/>
</dbReference>
<keyword evidence="2" id="KW-1185">Reference proteome</keyword>
<keyword evidence="1" id="KW-0560">Oxidoreductase</keyword>
<dbReference type="KEGG" id="doe:DENOEST_1260"/>
<keyword evidence="1" id="KW-0503">Monooxygenase</keyword>
<dbReference type="SUPFAM" id="SSF54909">
    <property type="entry name" value="Dimeric alpha+beta barrel"/>
    <property type="match status" value="1"/>
</dbReference>
<dbReference type="PROSITE" id="PS51725">
    <property type="entry name" value="ABM"/>
    <property type="match status" value="1"/>
</dbReference>
<dbReference type="Proteomes" id="UP000515733">
    <property type="component" value="Chromosome"/>
</dbReference>